<accession>A0ABX0NA75</accession>
<proteinExistence type="predicted"/>
<name>A0ABX0NA75_9BURK</name>
<reference evidence="1 2" key="1">
    <citation type="submission" date="2019-10" db="EMBL/GenBank/DDBJ databases">
        <title>Taxonomy of Antarctic Massilia spp.: description of Massilia rubra sp. nov., Massilia aquatica sp. nov., Massilia mucilaginosa sp. nov., Massilia frigida sp. nov. isolated from streams, lakes and regoliths.</title>
        <authorList>
            <person name="Holochova P."/>
            <person name="Sedlacek I."/>
            <person name="Kralova S."/>
            <person name="Maslanova I."/>
            <person name="Busse H.-J."/>
            <person name="Stankova E."/>
            <person name="Vrbovska V."/>
            <person name="Kovarovic V."/>
            <person name="Bartak M."/>
            <person name="Svec P."/>
            <person name="Pantucek R."/>
        </authorList>
    </citation>
    <scope>NUCLEOTIDE SEQUENCE [LARGE SCALE GENOMIC DNA]</scope>
    <source>
        <strain evidence="1 2">CCM 8695</strain>
    </source>
</reference>
<evidence type="ECO:0000313" key="2">
    <source>
        <dbReference type="Proteomes" id="UP000621455"/>
    </source>
</evidence>
<dbReference type="RefSeq" id="WP_167090242.1">
    <property type="nucleotide sequence ID" value="NZ_WHJG01000031.1"/>
</dbReference>
<dbReference type="EMBL" id="WHJG01000031">
    <property type="protein sequence ID" value="NHZ82335.1"/>
    <property type="molecule type" value="Genomic_DNA"/>
</dbReference>
<organism evidence="1 2">
    <name type="scientific">Massilia frigida</name>
    <dbReference type="NCBI Taxonomy" id="2609281"/>
    <lineage>
        <taxon>Bacteria</taxon>
        <taxon>Pseudomonadati</taxon>
        <taxon>Pseudomonadota</taxon>
        <taxon>Betaproteobacteria</taxon>
        <taxon>Burkholderiales</taxon>
        <taxon>Oxalobacteraceae</taxon>
        <taxon>Telluria group</taxon>
        <taxon>Massilia</taxon>
    </lineage>
</organism>
<sequence length="189" mass="20695">MTPFHSFTMVKRPVDQIWLVMRDHLAELAVQLDDLDSIVQLERSTGSDGRLLLVNRWQARRTIPAMLRGALGGDVISWVDRARWDDAAHVCEWAITPSVLPEHIECRGSTRYEPAMAGRGTRVTFDGSFTLKPGFLNRLPAAFEPAILSLVENIVSTLIPRNLSKAINAAGEFSASPAPGQALAPPASP</sequence>
<dbReference type="CDD" id="cd07812">
    <property type="entry name" value="SRPBCC"/>
    <property type="match status" value="1"/>
</dbReference>
<dbReference type="Proteomes" id="UP000621455">
    <property type="component" value="Unassembled WGS sequence"/>
</dbReference>
<dbReference type="Gene3D" id="3.30.530.20">
    <property type="match status" value="1"/>
</dbReference>
<protein>
    <recommendedName>
        <fullName evidence="3">DUF2505 domain-containing protein</fullName>
    </recommendedName>
</protein>
<dbReference type="InterPro" id="IPR023393">
    <property type="entry name" value="START-like_dom_sf"/>
</dbReference>
<evidence type="ECO:0008006" key="3">
    <source>
        <dbReference type="Google" id="ProtNLM"/>
    </source>
</evidence>
<comment type="caution">
    <text evidence="1">The sequence shown here is derived from an EMBL/GenBank/DDBJ whole genome shotgun (WGS) entry which is preliminary data.</text>
</comment>
<keyword evidence="2" id="KW-1185">Reference proteome</keyword>
<evidence type="ECO:0000313" key="1">
    <source>
        <dbReference type="EMBL" id="NHZ82335.1"/>
    </source>
</evidence>
<gene>
    <name evidence="1" type="ORF">F2P44_24080</name>
</gene>